<reference evidence="2 3" key="1">
    <citation type="journal article" date="2019" name="PLoS Negl. Trop. Dis.">
        <title>Whole genome sequencing of Entamoeba nuttalli reveals mammalian host-related molecular signatures and a novel octapeptide-repeat surface protein.</title>
        <authorList>
            <person name="Tanaka M."/>
            <person name="Makiuchi T."/>
            <person name="Komiyama T."/>
            <person name="Shiina T."/>
            <person name="Osaki K."/>
            <person name="Tachibana H."/>
        </authorList>
    </citation>
    <scope>NUCLEOTIDE SEQUENCE [LARGE SCALE GENOMIC DNA]</scope>
    <source>
        <strain evidence="2 3">P19-061405</strain>
    </source>
</reference>
<feature type="compositionally biased region" description="Polar residues" evidence="1">
    <location>
        <begin position="203"/>
        <end position="222"/>
    </location>
</feature>
<evidence type="ECO:0000256" key="1">
    <source>
        <dbReference type="SAM" id="MobiDB-lite"/>
    </source>
</evidence>
<keyword evidence="3" id="KW-1185">Reference proteome</keyword>
<evidence type="ECO:0000313" key="2">
    <source>
        <dbReference type="EMBL" id="GAB1221149.1"/>
    </source>
</evidence>
<feature type="compositionally biased region" description="Basic and acidic residues" evidence="1">
    <location>
        <begin position="262"/>
        <end position="274"/>
    </location>
</feature>
<sequence>MSESIVISLIKNLEGNTRMFTSIEFEKCYYTGTVTSDYYTHNGNNITISHYKTSTCSGDKEEKTVDINDKELKKFCINKDTCNVEIKEIPDYVGTFSFGIDDDMCSHQNNMYLTYVTGVCGKCSEIGETYCKYKEENGIMYSNVYSTNQCDETRKVFGEEIWKCGLCENGTMYKCGNKTMNQENSSDNQPDEKPNDKSEGTKNIESSSNNNGQSEDTSNHNSEGSKNKDDDSKNQSDEKSMNHSEDGTNGHSENSLNAHSDGNSKSDSEDESTHNIDSAPLSVFSFIVMVVILMI</sequence>
<protein>
    <submittedName>
        <fullName evidence="2">Uncharacterized protein</fullName>
    </submittedName>
</protein>
<feature type="region of interest" description="Disordered" evidence="1">
    <location>
        <begin position="178"/>
        <end position="276"/>
    </location>
</feature>
<comment type="caution">
    <text evidence="2">The sequence shown here is derived from an EMBL/GenBank/DDBJ whole genome shotgun (WGS) entry which is preliminary data.</text>
</comment>
<feature type="compositionally biased region" description="Polar residues" evidence="1">
    <location>
        <begin position="178"/>
        <end position="188"/>
    </location>
</feature>
<dbReference type="Proteomes" id="UP001628156">
    <property type="component" value="Unassembled WGS sequence"/>
</dbReference>
<feature type="compositionally biased region" description="Basic and acidic residues" evidence="1">
    <location>
        <begin position="223"/>
        <end position="248"/>
    </location>
</feature>
<feature type="compositionally biased region" description="Basic and acidic residues" evidence="1">
    <location>
        <begin position="190"/>
        <end position="202"/>
    </location>
</feature>
<name>A0ABQ0DE63_9EUKA</name>
<organism evidence="2 3">
    <name type="scientific">Entamoeba nuttalli</name>
    <dbReference type="NCBI Taxonomy" id="412467"/>
    <lineage>
        <taxon>Eukaryota</taxon>
        <taxon>Amoebozoa</taxon>
        <taxon>Evosea</taxon>
        <taxon>Archamoebae</taxon>
        <taxon>Mastigamoebida</taxon>
        <taxon>Entamoebidae</taxon>
        <taxon>Entamoeba</taxon>
    </lineage>
</organism>
<accession>A0ABQ0DE63</accession>
<gene>
    <name evidence="2" type="ORF">ENUP19_0067G0016</name>
</gene>
<evidence type="ECO:0000313" key="3">
    <source>
        <dbReference type="Proteomes" id="UP001628156"/>
    </source>
</evidence>
<feature type="compositionally biased region" description="Polar residues" evidence="1">
    <location>
        <begin position="249"/>
        <end position="261"/>
    </location>
</feature>
<proteinExistence type="predicted"/>
<dbReference type="EMBL" id="BAAFRS010000067">
    <property type="protein sequence ID" value="GAB1221149.1"/>
    <property type="molecule type" value="Genomic_DNA"/>
</dbReference>